<evidence type="ECO:0000313" key="11">
    <source>
        <dbReference type="EMBL" id="OAV61182.1"/>
    </source>
</evidence>
<feature type="domain" description="Asparaginase/glutaminase C-terminal" evidence="10">
    <location>
        <begin position="204"/>
        <end position="317"/>
    </location>
</feature>
<dbReference type="RefSeq" id="WP_043057767.1">
    <property type="nucleotide sequence ID" value="NZ_LXEY01000017.1"/>
</dbReference>
<dbReference type="Pfam" id="PF00710">
    <property type="entry name" value="Asparaginase"/>
    <property type="match status" value="1"/>
</dbReference>
<feature type="binding site" evidence="6">
    <location>
        <position position="51"/>
    </location>
    <ligand>
        <name>substrate</name>
    </ligand>
</feature>
<dbReference type="InterPro" id="IPR027475">
    <property type="entry name" value="Asparaginase/glutaminase_AS2"/>
</dbReference>
<keyword evidence="12" id="KW-1185">Reference proteome</keyword>
<gene>
    <name evidence="11" type="ORF">A6F49_09415</name>
</gene>
<dbReference type="PANTHER" id="PTHR11707:SF28">
    <property type="entry name" value="60 KDA LYSOPHOSPHOLIPASE"/>
    <property type="match status" value="1"/>
</dbReference>
<feature type="binding site" evidence="6">
    <location>
        <begin position="84"/>
        <end position="85"/>
    </location>
    <ligand>
        <name>substrate</name>
    </ligand>
</feature>
<evidence type="ECO:0000313" key="12">
    <source>
        <dbReference type="Proteomes" id="UP000078292"/>
    </source>
</evidence>
<reference evidence="11 12" key="1">
    <citation type="submission" date="2016-04" db="EMBL/GenBank/DDBJ databases">
        <title>First whole genome shotgun sequence of the bacterium Enteractinococcus sp. strain UASWS1574.</title>
        <authorList>
            <person name="Crovadore J."/>
            <person name="Chablais R."/>
            <person name="Lefort F."/>
        </authorList>
    </citation>
    <scope>NUCLEOTIDE SEQUENCE [LARGE SCALE GENOMIC DNA]</scope>
    <source>
        <strain evidence="11 12">UASWS1574</strain>
    </source>
</reference>
<dbReference type="InterPro" id="IPR027473">
    <property type="entry name" value="L-asparaginase_C"/>
</dbReference>
<dbReference type="PROSITE" id="PS51732">
    <property type="entry name" value="ASN_GLN_ASE_3"/>
    <property type="match status" value="1"/>
</dbReference>
<keyword evidence="3" id="KW-0378">Hydrolase</keyword>
<dbReference type="InterPro" id="IPR027474">
    <property type="entry name" value="L-asparaginase_N"/>
</dbReference>
<dbReference type="InterPro" id="IPR036152">
    <property type="entry name" value="Asp/glu_Ase-like_sf"/>
</dbReference>
<dbReference type="GO" id="GO:0006528">
    <property type="term" value="P:asparagine metabolic process"/>
    <property type="evidence" value="ECO:0007669"/>
    <property type="project" value="InterPro"/>
</dbReference>
<dbReference type="EC" id="3.5.1.1" evidence="2"/>
<dbReference type="PIRSF" id="PIRSF001220">
    <property type="entry name" value="L-ASNase_gatD"/>
    <property type="match status" value="1"/>
</dbReference>
<evidence type="ECO:0000256" key="7">
    <source>
        <dbReference type="PROSITE-ProRule" id="PRU10099"/>
    </source>
</evidence>
<dbReference type="PROSITE" id="PS00917">
    <property type="entry name" value="ASN_GLN_ASE_2"/>
    <property type="match status" value="1"/>
</dbReference>
<comment type="catalytic activity">
    <reaction evidence="4">
        <text>L-asparagine + H2O = L-aspartate + NH4(+)</text>
        <dbReference type="Rhea" id="RHEA:21016"/>
        <dbReference type="ChEBI" id="CHEBI:15377"/>
        <dbReference type="ChEBI" id="CHEBI:28938"/>
        <dbReference type="ChEBI" id="CHEBI:29991"/>
        <dbReference type="ChEBI" id="CHEBI:58048"/>
        <dbReference type="EC" id="3.5.1.1"/>
    </reaction>
</comment>
<dbReference type="Gene3D" id="3.40.50.40">
    <property type="match status" value="1"/>
</dbReference>
<dbReference type="InterPro" id="IPR006034">
    <property type="entry name" value="Asparaginase/glutaminase-like"/>
</dbReference>
<evidence type="ECO:0000256" key="3">
    <source>
        <dbReference type="ARBA" id="ARBA00022801"/>
    </source>
</evidence>
<evidence type="ECO:0000259" key="9">
    <source>
        <dbReference type="Pfam" id="PF00710"/>
    </source>
</evidence>
<feature type="active site" evidence="8">
    <location>
        <position position="84"/>
    </location>
</feature>
<evidence type="ECO:0000259" key="10">
    <source>
        <dbReference type="Pfam" id="PF17763"/>
    </source>
</evidence>
<feature type="active site" description="O-isoaspartyl threonine intermediate" evidence="5">
    <location>
        <position position="12"/>
    </location>
</feature>
<evidence type="ECO:0000256" key="8">
    <source>
        <dbReference type="PROSITE-ProRule" id="PRU10100"/>
    </source>
</evidence>
<dbReference type="InterPro" id="IPR020827">
    <property type="entry name" value="Asparaginase/glutaminase_AS1"/>
</dbReference>
<dbReference type="CDD" id="cd08964">
    <property type="entry name" value="L-asparaginase_II"/>
    <property type="match status" value="1"/>
</dbReference>
<dbReference type="GO" id="GO:0004067">
    <property type="term" value="F:asparaginase activity"/>
    <property type="evidence" value="ECO:0007669"/>
    <property type="project" value="UniProtKB-UniRule"/>
</dbReference>
<dbReference type="AlphaFoldDB" id="A0A1B7LZR3"/>
<comment type="caution">
    <text evidence="11">The sequence shown here is derived from an EMBL/GenBank/DDBJ whole genome shotgun (WGS) entry which is preliminary data.</text>
</comment>
<dbReference type="InterPro" id="IPR040919">
    <property type="entry name" value="Asparaginase_C"/>
</dbReference>
<dbReference type="Gene3D" id="3.40.50.1170">
    <property type="entry name" value="L-asparaginase, N-terminal domain"/>
    <property type="match status" value="1"/>
</dbReference>
<evidence type="ECO:0000256" key="5">
    <source>
        <dbReference type="PIRSR" id="PIRSR001220-1"/>
    </source>
</evidence>
<evidence type="ECO:0000256" key="2">
    <source>
        <dbReference type="ARBA" id="ARBA00012920"/>
    </source>
</evidence>
<dbReference type="PRINTS" id="PR00139">
    <property type="entry name" value="ASNGLNASE"/>
</dbReference>
<proteinExistence type="inferred from homology"/>
<comment type="similarity">
    <text evidence="1">Belongs to the asparaginase 1 family.</text>
</comment>
<evidence type="ECO:0000256" key="1">
    <source>
        <dbReference type="ARBA" id="ARBA00010518"/>
    </source>
</evidence>
<protein>
    <recommendedName>
        <fullName evidence="2">asparaginase</fullName>
        <ecNumber evidence="2">3.5.1.1</ecNumber>
    </recommendedName>
</protein>
<dbReference type="PANTHER" id="PTHR11707">
    <property type="entry name" value="L-ASPARAGINASE"/>
    <property type="match status" value="1"/>
</dbReference>
<sequence>MSNVHVIGTGGTIASRADVGGSVVADSANEVLDTTGLDTTVTTEDVLHINSFHLTFADLLKIRAAVAQATHDPNIDGIVITHGTDTMEETGFFLSLLHDSDKPVVLTGAQRAADLPNTDGPENLRQAILAAGSAKLRGAGVVVGFDSQFHAARRTRKHHTLATSTFWGGTLIAEFYHDEVTRLASPVTYPALDEPTDRFANLNIPVIDAAPSTDAALFYAALEYGVDGVVLQGVGAGNAPPAFTDAVKTAVDAGVPVVLSTRVPSGPVAPIYGNGGAVTLLGAGAMSANQLNTYQARIALGVLVSQSLPDASLRAQFADQTR</sequence>
<dbReference type="SFLD" id="SFLDS00057">
    <property type="entry name" value="Glutaminase/Asparaginase"/>
    <property type="match status" value="1"/>
</dbReference>
<dbReference type="SUPFAM" id="SSF53774">
    <property type="entry name" value="Glutaminase/Asparaginase"/>
    <property type="match status" value="1"/>
</dbReference>
<dbReference type="Proteomes" id="UP000078292">
    <property type="component" value="Unassembled WGS sequence"/>
</dbReference>
<feature type="domain" description="L-asparaginase N-terminal" evidence="9">
    <location>
        <begin position="3"/>
        <end position="167"/>
    </location>
</feature>
<dbReference type="STRING" id="1837282.A6F49_09415"/>
<dbReference type="SMART" id="SM00870">
    <property type="entry name" value="Asparaginase"/>
    <property type="match status" value="1"/>
</dbReference>
<dbReference type="EMBL" id="LXEY01000017">
    <property type="protein sequence ID" value="OAV61182.1"/>
    <property type="molecule type" value="Genomic_DNA"/>
</dbReference>
<dbReference type="InterPro" id="IPR004550">
    <property type="entry name" value="AsnASE_II"/>
</dbReference>
<evidence type="ECO:0000256" key="6">
    <source>
        <dbReference type="PIRSR" id="PIRSR001220-2"/>
    </source>
</evidence>
<dbReference type="OrthoDB" id="9788068at2"/>
<dbReference type="Pfam" id="PF17763">
    <property type="entry name" value="Asparaginase_C"/>
    <property type="match status" value="1"/>
</dbReference>
<dbReference type="PROSITE" id="PS00144">
    <property type="entry name" value="ASN_GLN_ASE_1"/>
    <property type="match status" value="1"/>
</dbReference>
<accession>A0A1B7LZR3</accession>
<dbReference type="PIRSF" id="PIRSF500176">
    <property type="entry name" value="L_ASNase"/>
    <property type="match status" value="1"/>
</dbReference>
<dbReference type="InterPro" id="IPR037152">
    <property type="entry name" value="L-asparaginase_N_sf"/>
</dbReference>
<organism evidence="11 12">
    <name type="scientific">Enteractinococcus helveticum</name>
    <dbReference type="NCBI Taxonomy" id="1837282"/>
    <lineage>
        <taxon>Bacteria</taxon>
        <taxon>Bacillati</taxon>
        <taxon>Actinomycetota</taxon>
        <taxon>Actinomycetes</taxon>
        <taxon>Micrococcales</taxon>
        <taxon>Micrococcaceae</taxon>
    </lineage>
</organism>
<evidence type="ECO:0000256" key="4">
    <source>
        <dbReference type="ARBA" id="ARBA00049366"/>
    </source>
</evidence>
<name>A0A1B7LZR3_9MICC</name>
<feature type="active site" evidence="7">
    <location>
        <position position="12"/>
    </location>
</feature>